<dbReference type="EMBL" id="VMRY01000010">
    <property type="protein sequence ID" value="TVT58038.1"/>
    <property type="molecule type" value="Genomic_DNA"/>
</dbReference>
<dbReference type="AlphaFoldDB" id="A0A558DAL3"/>
<evidence type="ECO:0000256" key="1">
    <source>
        <dbReference type="ARBA" id="ARBA00044755"/>
    </source>
</evidence>
<sequence>MRGMLMARFKKFKAPKIATVIGSGTTIHGDVNFTGGLHVDGLICGNVMVEDGAESALTLSEQGRIEGDIQVPNVILNGTVVGDVYASERVELAPKAKVTGTVYYNLLEMTMGAEVNGQLIHTKDAQPQMLGYDGNQDNVEPLKPTAAEPGEAAEETSETIPRGR</sequence>
<feature type="region of interest" description="Disordered" evidence="2">
    <location>
        <begin position="131"/>
        <end position="164"/>
    </location>
</feature>
<name>A0A558DAL3_9GAMM</name>
<protein>
    <submittedName>
        <fullName evidence="3">Polymer-forming cytoskeletal protein</fullName>
    </submittedName>
</protein>
<comment type="similarity">
    <text evidence="1">Belongs to the bactofilin family.</text>
</comment>
<comment type="caution">
    <text evidence="3">The sequence shown here is derived from an EMBL/GenBank/DDBJ whole genome shotgun (WGS) entry which is preliminary data.</text>
</comment>
<dbReference type="PANTHER" id="PTHR35024:SF4">
    <property type="entry name" value="POLYMER-FORMING CYTOSKELETAL PROTEIN"/>
    <property type="match status" value="1"/>
</dbReference>
<evidence type="ECO:0000256" key="2">
    <source>
        <dbReference type="SAM" id="MobiDB-lite"/>
    </source>
</evidence>
<organism evidence="3 4">
    <name type="scientific">Sedimenticola thiotaurini</name>
    <dbReference type="NCBI Taxonomy" id="1543721"/>
    <lineage>
        <taxon>Bacteria</taxon>
        <taxon>Pseudomonadati</taxon>
        <taxon>Pseudomonadota</taxon>
        <taxon>Gammaproteobacteria</taxon>
        <taxon>Chromatiales</taxon>
        <taxon>Sedimenticolaceae</taxon>
        <taxon>Sedimenticola</taxon>
    </lineage>
</organism>
<dbReference type="InterPro" id="IPR007607">
    <property type="entry name" value="BacA/B"/>
</dbReference>
<gene>
    <name evidence="3" type="ORF">FHK82_04800</name>
</gene>
<proteinExistence type="inferred from homology"/>
<accession>A0A558DAL3</accession>
<dbReference type="PANTHER" id="PTHR35024">
    <property type="entry name" value="HYPOTHETICAL CYTOSOLIC PROTEIN"/>
    <property type="match status" value="1"/>
</dbReference>
<dbReference type="Pfam" id="PF04519">
    <property type="entry name" value="Bactofilin"/>
    <property type="match status" value="1"/>
</dbReference>
<evidence type="ECO:0000313" key="3">
    <source>
        <dbReference type="EMBL" id="TVT58038.1"/>
    </source>
</evidence>
<dbReference type="Proteomes" id="UP000317355">
    <property type="component" value="Unassembled WGS sequence"/>
</dbReference>
<evidence type="ECO:0000313" key="4">
    <source>
        <dbReference type="Proteomes" id="UP000317355"/>
    </source>
</evidence>
<reference evidence="3 4" key="1">
    <citation type="submission" date="2019-07" db="EMBL/GenBank/DDBJ databases">
        <title>The pathways for chlorine oxyanion respiration interact through the shared metabolite chlorate.</title>
        <authorList>
            <person name="Barnum T.P."/>
            <person name="Cheng Y."/>
            <person name="Hill K.A."/>
            <person name="Lucas L.N."/>
            <person name="Carlson H.K."/>
            <person name="Coates J.D."/>
        </authorList>
    </citation>
    <scope>NUCLEOTIDE SEQUENCE [LARGE SCALE GENOMIC DNA]</scope>
    <source>
        <strain evidence="3">BK-3</strain>
    </source>
</reference>
<dbReference type="STRING" id="1543721.AAY24_11150"/>